<dbReference type="PROSITE" id="PS51118">
    <property type="entry name" value="HTH_HXLR"/>
    <property type="match status" value="1"/>
</dbReference>
<dbReference type="Pfam" id="PF01638">
    <property type="entry name" value="HxlR"/>
    <property type="match status" value="1"/>
</dbReference>
<dbReference type="AlphaFoldDB" id="A0AAE3UEV8"/>
<feature type="domain" description="HTH hxlR-type" evidence="4">
    <location>
        <begin position="18"/>
        <end position="121"/>
    </location>
</feature>
<dbReference type="RefSeq" id="WP_314511373.1">
    <property type="nucleotide sequence ID" value="NZ_JASJOU010000004.1"/>
</dbReference>
<dbReference type="InterPro" id="IPR002577">
    <property type="entry name" value="HTH_HxlR"/>
</dbReference>
<evidence type="ECO:0000313" key="5">
    <source>
        <dbReference type="EMBL" id="MDJ1501751.1"/>
    </source>
</evidence>
<accession>A0AAE3UEV8</accession>
<keyword evidence="3" id="KW-0804">Transcription</keyword>
<dbReference type="InterPro" id="IPR036390">
    <property type="entry name" value="WH_DNA-bd_sf"/>
</dbReference>
<dbReference type="SUPFAM" id="SSF46785">
    <property type="entry name" value="Winged helix' DNA-binding domain"/>
    <property type="match status" value="1"/>
</dbReference>
<evidence type="ECO:0000256" key="1">
    <source>
        <dbReference type="ARBA" id="ARBA00023015"/>
    </source>
</evidence>
<keyword evidence="6" id="KW-1185">Reference proteome</keyword>
<dbReference type="EMBL" id="JASJOU010000004">
    <property type="protein sequence ID" value="MDJ1501751.1"/>
    <property type="molecule type" value="Genomic_DNA"/>
</dbReference>
<reference evidence="5" key="1">
    <citation type="submission" date="2023-05" db="EMBL/GenBank/DDBJ databases">
        <authorList>
            <person name="Zhang X."/>
        </authorList>
    </citation>
    <scope>NUCLEOTIDE SEQUENCE</scope>
    <source>
        <strain evidence="5">BD1B2-1</strain>
    </source>
</reference>
<gene>
    <name evidence="5" type="ORF">QNI22_13880</name>
</gene>
<comment type="caution">
    <text evidence="5">The sequence shown here is derived from an EMBL/GenBank/DDBJ whole genome shotgun (WGS) entry which is preliminary data.</text>
</comment>
<dbReference type="GO" id="GO:0003677">
    <property type="term" value="F:DNA binding"/>
    <property type="evidence" value="ECO:0007669"/>
    <property type="project" value="UniProtKB-KW"/>
</dbReference>
<protein>
    <submittedName>
        <fullName evidence="5">Helix-turn-helix domain-containing protein</fullName>
    </submittedName>
</protein>
<evidence type="ECO:0000256" key="3">
    <source>
        <dbReference type="ARBA" id="ARBA00023163"/>
    </source>
</evidence>
<sequence length="122" mass="13821">MEQEETKDVCQYKTSVACVSNLRAAKDVMDVIQGKWRIPIIVALTYGNKRFGEILRDLGDISPKVLSKELKSLEESKLVIRTTYDTIPVTVEYSLTPLGLSLEKVLDPLIGWGIHFRKEIIN</sequence>
<name>A0AAE3UEV8_9BACT</name>
<evidence type="ECO:0000256" key="2">
    <source>
        <dbReference type="ARBA" id="ARBA00023125"/>
    </source>
</evidence>
<evidence type="ECO:0000259" key="4">
    <source>
        <dbReference type="PROSITE" id="PS51118"/>
    </source>
</evidence>
<dbReference type="Gene3D" id="1.10.10.10">
    <property type="entry name" value="Winged helix-like DNA-binding domain superfamily/Winged helix DNA-binding domain"/>
    <property type="match status" value="1"/>
</dbReference>
<dbReference type="Proteomes" id="UP001232063">
    <property type="component" value="Unassembled WGS sequence"/>
</dbReference>
<keyword evidence="1" id="KW-0805">Transcription regulation</keyword>
<dbReference type="InterPro" id="IPR036388">
    <property type="entry name" value="WH-like_DNA-bd_sf"/>
</dbReference>
<proteinExistence type="predicted"/>
<keyword evidence="2" id="KW-0238">DNA-binding</keyword>
<organism evidence="5 6">
    <name type="scientific">Xanthocytophaga agilis</name>
    <dbReference type="NCBI Taxonomy" id="3048010"/>
    <lineage>
        <taxon>Bacteria</taxon>
        <taxon>Pseudomonadati</taxon>
        <taxon>Bacteroidota</taxon>
        <taxon>Cytophagia</taxon>
        <taxon>Cytophagales</taxon>
        <taxon>Rhodocytophagaceae</taxon>
        <taxon>Xanthocytophaga</taxon>
    </lineage>
</organism>
<dbReference type="PANTHER" id="PTHR33204">
    <property type="entry name" value="TRANSCRIPTIONAL REGULATOR, MARR FAMILY"/>
    <property type="match status" value="1"/>
</dbReference>
<evidence type="ECO:0000313" key="6">
    <source>
        <dbReference type="Proteomes" id="UP001232063"/>
    </source>
</evidence>